<evidence type="ECO:0000313" key="2">
    <source>
        <dbReference type="Proteomes" id="UP000595814"/>
    </source>
</evidence>
<reference evidence="1 2" key="1">
    <citation type="journal article" date="2022" name="Int. J. Syst. Evol. Microbiol.">
        <title>Miniphocaeibacter halophilus sp. nov., an ammonium-tolerant acetate-producing bacterium isolated from a biogas system.</title>
        <authorList>
            <person name="Schnurer A."/>
            <person name="Singh A."/>
            <person name="Bi S."/>
            <person name="Qiao W."/>
            <person name="Westerholm M."/>
        </authorList>
    </citation>
    <scope>NUCLEOTIDE SEQUENCE [LARGE SCALE GENOMIC DNA]</scope>
    <source>
        <strain evidence="1 2">AMB_01</strain>
    </source>
</reference>
<dbReference type="Proteomes" id="UP000595814">
    <property type="component" value="Chromosome"/>
</dbReference>
<proteinExistence type="predicted"/>
<accession>A0AC61MQ28</accession>
<dbReference type="EMBL" id="CP066744">
    <property type="protein sequence ID" value="QQK07675.1"/>
    <property type="molecule type" value="Genomic_DNA"/>
</dbReference>
<evidence type="ECO:0000313" key="1">
    <source>
        <dbReference type="EMBL" id="QQK07675.1"/>
    </source>
</evidence>
<name>A0AC61MQ28_9FIRM</name>
<gene>
    <name evidence="1" type="primary">ybeY</name>
    <name evidence="1" type="ORF">JFY71_10345</name>
</gene>
<sequence length="153" mass="17922">MEILINNRQDKLTLSDNLISNIKKAILICLEIEKHNINVEISLSFVDNEEIKKINKEFRNIDTPTDVLSFPLDIDFFIEDINIPLGDIIISTEKAREQSLEFGHSLEREIIYLVIHSMFHLLGYDHIKNEDAIKMRNKEKEAIRKIGIYKNEK</sequence>
<keyword evidence="2" id="KW-1185">Reference proteome</keyword>
<protein>
    <submittedName>
        <fullName evidence="1">rRNA maturation RNase YbeY</fullName>
    </submittedName>
</protein>
<organism evidence="1 2">
    <name type="scientific">Miniphocaeibacter halophilus</name>
    <dbReference type="NCBI Taxonomy" id="2931922"/>
    <lineage>
        <taxon>Bacteria</taxon>
        <taxon>Bacillati</taxon>
        <taxon>Bacillota</taxon>
        <taxon>Tissierellia</taxon>
        <taxon>Tissierellales</taxon>
        <taxon>Peptoniphilaceae</taxon>
        <taxon>Miniphocaeibacter</taxon>
    </lineage>
</organism>